<dbReference type="InterPro" id="IPR031803">
    <property type="entry name" value="BAT_GAF/HTH-assoc"/>
</dbReference>
<dbReference type="InterPro" id="IPR013767">
    <property type="entry name" value="PAS_fold"/>
</dbReference>
<reference evidence="5" key="1">
    <citation type="journal article" date="2014" name="Int. J. Syst. Evol. Microbiol.">
        <title>Complete genome sequence of Corynebacterium casei LMG S-19264T (=DSM 44701T), isolated from a smear-ripened cheese.</title>
        <authorList>
            <consortium name="US DOE Joint Genome Institute (JGI-PGF)"/>
            <person name="Walter F."/>
            <person name="Albersmeier A."/>
            <person name="Kalinowski J."/>
            <person name="Ruckert C."/>
        </authorList>
    </citation>
    <scope>NUCLEOTIDE SEQUENCE</scope>
    <source>
        <strain evidence="5">JCM 17820</strain>
    </source>
</reference>
<dbReference type="Pfam" id="PF04967">
    <property type="entry name" value="HTH_10"/>
    <property type="match status" value="1"/>
</dbReference>
<dbReference type="InterPro" id="IPR000700">
    <property type="entry name" value="PAS-assoc_C"/>
</dbReference>
<dbReference type="RefSeq" id="WP_189001491.1">
    <property type="nucleotide sequence ID" value="NZ_BMOU01000007.1"/>
</dbReference>
<dbReference type="InterPro" id="IPR007050">
    <property type="entry name" value="HTH_bacterioopsin"/>
</dbReference>
<evidence type="ECO:0000313" key="6">
    <source>
        <dbReference type="Proteomes" id="UP000605784"/>
    </source>
</evidence>
<dbReference type="SUPFAM" id="SSF55785">
    <property type="entry name" value="PYP-like sensor domain (PAS domain)"/>
    <property type="match status" value="1"/>
</dbReference>
<dbReference type="SUPFAM" id="SSF55781">
    <property type="entry name" value="GAF domain-like"/>
    <property type="match status" value="2"/>
</dbReference>
<accession>A0A830GS95</accession>
<dbReference type="PANTHER" id="PTHR34236:SF1">
    <property type="entry name" value="DIMETHYL SULFOXIDE REDUCTASE TRANSCRIPTIONAL ACTIVATOR"/>
    <property type="match status" value="1"/>
</dbReference>
<reference evidence="5" key="2">
    <citation type="submission" date="2020-09" db="EMBL/GenBank/DDBJ databases">
        <authorList>
            <person name="Sun Q."/>
            <person name="Ohkuma M."/>
        </authorList>
    </citation>
    <scope>NUCLEOTIDE SEQUENCE</scope>
    <source>
        <strain evidence="5">JCM 17820</strain>
    </source>
</reference>
<keyword evidence="6" id="KW-1185">Reference proteome</keyword>
<proteinExistence type="predicted"/>
<evidence type="ECO:0000256" key="1">
    <source>
        <dbReference type="ARBA" id="ARBA00023015"/>
    </source>
</evidence>
<evidence type="ECO:0000256" key="2">
    <source>
        <dbReference type="ARBA" id="ARBA00023163"/>
    </source>
</evidence>
<dbReference type="InterPro" id="IPR029016">
    <property type="entry name" value="GAF-like_dom_sf"/>
</dbReference>
<evidence type="ECO:0000259" key="4">
    <source>
        <dbReference type="PROSITE" id="PS50113"/>
    </source>
</evidence>
<dbReference type="Proteomes" id="UP000605784">
    <property type="component" value="Unassembled WGS sequence"/>
</dbReference>
<dbReference type="Gene3D" id="3.30.450.40">
    <property type="match status" value="2"/>
</dbReference>
<dbReference type="Pfam" id="PF00989">
    <property type="entry name" value="PAS"/>
    <property type="match status" value="1"/>
</dbReference>
<dbReference type="Pfam" id="PF15915">
    <property type="entry name" value="BAT"/>
    <property type="match status" value="1"/>
</dbReference>
<dbReference type="CDD" id="cd00130">
    <property type="entry name" value="PAS"/>
    <property type="match status" value="1"/>
</dbReference>
<sequence>MHSGVTVLVCGSDEAAVAETARALARVGDDFELVTADGEATASSVGAVDCIVSDGVDVPPLVAGLRETRPDVPVVVFGTGSADAVDGVLEDSTTDYVQRGTDGQYVVLAHRIEQAVAAADRGSGAVGAGEFDRHGEVIEALDDGVYALDDEGRFVFVNGGMADLTGYDADELLGEHTGVIKDRETVELAESKLAALLSSDDPDDVGTTFELELRRANGETLPCEDHMTVLYGPDGEFRGTAGVIRDITERKRREEMLSALQETSRALMQAPSREAVATIVAGAAERVLGLDMAVVRLYDADERVLRPTATTDAVVERLGERPVYALDEGRPGEVFASGEATTQSEAHELDDADPAVQSGLYFPIGVHGTLSVVSMKPDAFDDIDRQVVALLATNAAAACNRAKREQEVRETRERIATILDRINGLIENTVEVLVEATTREAIEVGVCEQLAATDPYTFAWVGRPDVRGNALLPSEWAGDAAIAMDDLSIPLGDGVPGSVAFTDHTTEILDDLAAADSEWVDRVREAGVASVMAIPLSYTDSTYGVLYVCADEPDAFDDREQVVLEALGRAVANAINAIESGKILSADKVVELEFTVDDRDLLLSRLSASTGATFTSAGAVTQDDGAIRLYLTVEGGDSEAILAELTEDDTVVSATCVAEHEGSSLFDVTVGESLLATLVDHGAVPKAISGESGIVRYTIELPYETEAREVFSLVEDNYGNTDLVGYHEHERPVQTQQEFRASLAERFTDRQETALRTAFLGGFFEWPREVDGDELATAMDISRPTYHQHLRAAQQKVFEELFEG</sequence>
<dbReference type="SMART" id="SM00091">
    <property type="entry name" value="PAS"/>
    <property type="match status" value="1"/>
</dbReference>
<dbReference type="PROSITE" id="PS50113">
    <property type="entry name" value="PAC"/>
    <property type="match status" value="1"/>
</dbReference>
<organism evidence="5 6">
    <name type="scientific">Haloarcula pellucida</name>
    <dbReference type="NCBI Taxonomy" id="1427151"/>
    <lineage>
        <taxon>Archaea</taxon>
        <taxon>Methanobacteriati</taxon>
        <taxon>Methanobacteriota</taxon>
        <taxon>Stenosarchaea group</taxon>
        <taxon>Halobacteria</taxon>
        <taxon>Halobacteriales</taxon>
        <taxon>Haloarculaceae</taxon>
        <taxon>Haloarcula</taxon>
    </lineage>
</organism>
<keyword evidence="2" id="KW-0804">Transcription</keyword>
<dbReference type="InterPro" id="IPR000014">
    <property type="entry name" value="PAS"/>
</dbReference>
<evidence type="ECO:0000313" key="5">
    <source>
        <dbReference type="EMBL" id="GGO02163.1"/>
    </source>
</evidence>
<feature type="domain" description="PAC" evidence="4">
    <location>
        <begin position="207"/>
        <end position="259"/>
    </location>
</feature>
<dbReference type="PANTHER" id="PTHR34236">
    <property type="entry name" value="DIMETHYL SULFOXIDE REDUCTASE TRANSCRIPTIONAL ACTIVATOR"/>
    <property type="match status" value="1"/>
</dbReference>
<dbReference type="EMBL" id="BMOU01000007">
    <property type="protein sequence ID" value="GGO02163.1"/>
    <property type="molecule type" value="Genomic_DNA"/>
</dbReference>
<dbReference type="InterPro" id="IPR001610">
    <property type="entry name" value="PAC"/>
</dbReference>
<dbReference type="Gene3D" id="3.30.450.20">
    <property type="entry name" value="PAS domain"/>
    <property type="match status" value="1"/>
</dbReference>
<dbReference type="InterPro" id="IPR035965">
    <property type="entry name" value="PAS-like_dom_sf"/>
</dbReference>
<protein>
    <submittedName>
        <fullName evidence="5">XRE family transcriptional regulator</fullName>
    </submittedName>
</protein>
<gene>
    <name evidence="5" type="ORF">GCM10009030_36430</name>
</gene>
<comment type="caution">
    <text evidence="5">The sequence shown here is derived from an EMBL/GenBank/DDBJ whole genome shotgun (WGS) entry which is preliminary data.</text>
</comment>
<dbReference type="AlphaFoldDB" id="A0A830GS95"/>
<name>A0A830GS95_9EURY</name>
<evidence type="ECO:0000259" key="3">
    <source>
        <dbReference type="PROSITE" id="PS50112"/>
    </source>
</evidence>
<dbReference type="SMART" id="SM00065">
    <property type="entry name" value="GAF"/>
    <property type="match status" value="2"/>
</dbReference>
<dbReference type="SMART" id="SM00086">
    <property type="entry name" value="PAC"/>
    <property type="match status" value="1"/>
</dbReference>
<dbReference type="GO" id="GO:0006355">
    <property type="term" value="P:regulation of DNA-templated transcription"/>
    <property type="evidence" value="ECO:0007669"/>
    <property type="project" value="InterPro"/>
</dbReference>
<feature type="domain" description="PAS" evidence="3">
    <location>
        <begin position="130"/>
        <end position="200"/>
    </location>
</feature>
<dbReference type="PROSITE" id="PS50112">
    <property type="entry name" value="PAS"/>
    <property type="match status" value="1"/>
</dbReference>
<dbReference type="Pfam" id="PF13185">
    <property type="entry name" value="GAF_2"/>
    <property type="match status" value="2"/>
</dbReference>
<dbReference type="NCBIfam" id="TIGR00229">
    <property type="entry name" value="sensory_box"/>
    <property type="match status" value="1"/>
</dbReference>
<keyword evidence="1" id="KW-0805">Transcription regulation</keyword>
<dbReference type="InterPro" id="IPR003018">
    <property type="entry name" value="GAF"/>
</dbReference>